<proteinExistence type="predicted"/>
<evidence type="ECO:0000256" key="1">
    <source>
        <dbReference type="SAM" id="MobiDB-lite"/>
    </source>
</evidence>
<feature type="domain" description="DUF58" evidence="2">
    <location>
        <begin position="60"/>
        <end position="245"/>
    </location>
</feature>
<accession>A0ABU5AG18</accession>
<dbReference type="Proteomes" id="UP001276564">
    <property type="component" value="Unassembled WGS sequence"/>
</dbReference>
<evidence type="ECO:0000313" key="3">
    <source>
        <dbReference type="EMBL" id="MDX8536228.1"/>
    </source>
</evidence>
<gene>
    <name evidence="3" type="ORF">RFM23_01175</name>
</gene>
<keyword evidence="4" id="KW-1185">Reference proteome</keyword>
<sequence length="357" mass="38597">MARIGEVQAPVATRDALARGRLRASLVPDLLVEARRIVNTVIAGWHGRRKRGIGENFWQFRPYVEGDSSRIDWRRSARDDHTYVRDREWEAAHTVWLWADPSPSMLYKSAGAGVSKESRALVLALAMAELLSRSGERIAWPGLTDPFTARNGAERIAAQLGHAGALPAKPDLSGIRRFSDVVLVSDFLDPVEETMAWLDVLARHGVRAHLIEVADPAEETFPYAGRTEFTDPETGDKLTAGRAEMLGDEYRLLYGARRQELAGWCKRLGWSFTVNHTDRLASEALVRIHMALTAEGSHPGLTVGHTGLTAAGSHTGLTTGHTGLTAAGSHTGLTTGHTGLTQGHTGLTAGPAGKIGA</sequence>
<dbReference type="EMBL" id="JAVIIP010000001">
    <property type="protein sequence ID" value="MDX8536228.1"/>
    <property type="molecule type" value="Genomic_DNA"/>
</dbReference>
<feature type="region of interest" description="Disordered" evidence="1">
    <location>
        <begin position="338"/>
        <end position="357"/>
    </location>
</feature>
<organism evidence="3 4">
    <name type="scientific">Mesorhizobium abyssinicae</name>
    <dbReference type="NCBI Taxonomy" id="1209958"/>
    <lineage>
        <taxon>Bacteria</taxon>
        <taxon>Pseudomonadati</taxon>
        <taxon>Pseudomonadota</taxon>
        <taxon>Alphaproteobacteria</taxon>
        <taxon>Hyphomicrobiales</taxon>
        <taxon>Phyllobacteriaceae</taxon>
        <taxon>Mesorhizobium</taxon>
    </lineage>
</organism>
<dbReference type="PANTHER" id="PTHR33608:SF6">
    <property type="entry name" value="BLL2464 PROTEIN"/>
    <property type="match status" value="1"/>
</dbReference>
<evidence type="ECO:0000259" key="2">
    <source>
        <dbReference type="Pfam" id="PF01882"/>
    </source>
</evidence>
<protein>
    <submittedName>
        <fullName evidence="3">DUF58 domain-containing protein</fullName>
    </submittedName>
</protein>
<feature type="compositionally biased region" description="Low complexity" evidence="1">
    <location>
        <begin position="338"/>
        <end position="350"/>
    </location>
</feature>
<dbReference type="PANTHER" id="PTHR33608">
    <property type="entry name" value="BLL2464 PROTEIN"/>
    <property type="match status" value="1"/>
</dbReference>
<dbReference type="RefSeq" id="WP_320319475.1">
    <property type="nucleotide sequence ID" value="NZ_JAVIIP010000001.1"/>
</dbReference>
<dbReference type="Pfam" id="PF01882">
    <property type="entry name" value="DUF58"/>
    <property type="match status" value="1"/>
</dbReference>
<reference evidence="3 4" key="1">
    <citation type="submission" date="2023-08" db="EMBL/GenBank/DDBJ databases">
        <title>Implementing the SeqCode for naming new Mesorhizobium species isolated from Vachellia karroo root nodules.</title>
        <authorList>
            <person name="Van Lill M."/>
        </authorList>
    </citation>
    <scope>NUCLEOTIDE SEQUENCE [LARGE SCALE GENOMIC DNA]</scope>
    <source>
        <strain evidence="3 4">VK4B</strain>
    </source>
</reference>
<dbReference type="InterPro" id="IPR002881">
    <property type="entry name" value="DUF58"/>
</dbReference>
<evidence type="ECO:0000313" key="4">
    <source>
        <dbReference type="Proteomes" id="UP001276564"/>
    </source>
</evidence>
<comment type="caution">
    <text evidence="3">The sequence shown here is derived from an EMBL/GenBank/DDBJ whole genome shotgun (WGS) entry which is preliminary data.</text>
</comment>
<name>A0ABU5AG18_9HYPH</name>